<evidence type="ECO:0000313" key="6">
    <source>
        <dbReference type="EMBL" id="SFU35239.1"/>
    </source>
</evidence>
<dbReference type="CDD" id="cd01562">
    <property type="entry name" value="Thr-dehyd"/>
    <property type="match status" value="1"/>
</dbReference>
<dbReference type="SUPFAM" id="SSF53686">
    <property type="entry name" value="Tryptophan synthase beta subunit-like PLP-dependent enzymes"/>
    <property type="match status" value="1"/>
</dbReference>
<evidence type="ECO:0000259" key="5">
    <source>
        <dbReference type="Pfam" id="PF00291"/>
    </source>
</evidence>
<dbReference type="FunFam" id="3.40.50.1100:FF:000005">
    <property type="entry name" value="Threonine dehydratase catabolic"/>
    <property type="match status" value="1"/>
</dbReference>
<keyword evidence="3" id="KW-0663">Pyridoxal phosphate</keyword>
<dbReference type="Gene3D" id="3.40.50.1100">
    <property type="match status" value="2"/>
</dbReference>
<dbReference type="GO" id="GO:0000287">
    <property type="term" value="F:magnesium ion binding"/>
    <property type="evidence" value="ECO:0007669"/>
    <property type="project" value="TreeGrafter"/>
</dbReference>
<dbReference type="PANTHER" id="PTHR43050:SF1">
    <property type="entry name" value="SERINE RACEMASE"/>
    <property type="match status" value="1"/>
</dbReference>
<evidence type="ECO:0000256" key="3">
    <source>
        <dbReference type="ARBA" id="ARBA00022898"/>
    </source>
</evidence>
<dbReference type="OrthoDB" id="9811476at2"/>
<keyword evidence="4" id="KW-0456">Lyase</keyword>
<comment type="similarity">
    <text evidence="2">Belongs to the serine/threonine dehydratase family.</text>
</comment>
<dbReference type="GO" id="GO:0070179">
    <property type="term" value="P:D-serine biosynthetic process"/>
    <property type="evidence" value="ECO:0007669"/>
    <property type="project" value="TreeGrafter"/>
</dbReference>
<feature type="domain" description="Tryptophan synthase beta chain-like PALP" evidence="5">
    <location>
        <begin position="12"/>
        <end position="300"/>
    </location>
</feature>
<evidence type="ECO:0000256" key="1">
    <source>
        <dbReference type="ARBA" id="ARBA00001933"/>
    </source>
</evidence>
<dbReference type="RefSeq" id="WP_068839181.1">
    <property type="nucleotide sequence ID" value="NZ_BMXC01000001.1"/>
</dbReference>
<gene>
    <name evidence="6" type="ORF">SAMN04487941_0181</name>
</gene>
<reference evidence="7" key="1">
    <citation type="submission" date="2016-10" db="EMBL/GenBank/DDBJ databases">
        <authorList>
            <person name="Varghese N."/>
        </authorList>
    </citation>
    <scope>NUCLEOTIDE SEQUENCE [LARGE SCALE GENOMIC DNA]</scope>
    <source>
        <strain evidence="7">DSM 18820</strain>
    </source>
</reference>
<dbReference type="AlphaFoldDB" id="A0A1I7FGD3"/>
<dbReference type="Pfam" id="PF00291">
    <property type="entry name" value="PALP"/>
    <property type="match status" value="1"/>
</dbReference>
<dbReference type="InterPro" id="IPR001926">
    <property type="entry name" value="TrpB-like_PALP"/>
</dbReference>
<dbReference type="GO" id="GO:0003941">
    <property type="term" value="F:L-serine ammonia-lyase activity"/>
    <property type="evidence" value="ECO:0007669"/>
    <property type="project" value="TreeGrafter"/>
</dbReference>
<proteinExistence type="inferred from homology"/>
<dbReference type="GO" id="GO:0030378">
    <property type="term" value="F:serine racemase activity"/>
    <property type="evidence" value="ECO:0007669"/>
    <property type="project" value="TreeGrafter"/>
</dbReference>
<name>A0A1I7FGD3_9BACT</name>
<dbReference type="GO" id="GO:0030170">
    <property type="term" value="F:pyridoxal phosphate binding"/>
    <property type="evidence" value="ECO:0007669"/>
    <property type="project" value="TreeGrafter"/>
</dbReference>
<dbReference type="EMBL" id="FPCA01000001">
    <property type="protein sequence ID" value="SFU35239.1"/>
    <property type="molecule type" value="Genomic_DNA"/>
</dbReference>
<dbReference type="InterPro" id="IPR036052">
    <property type="entry name" value="TrpB-like_PALP_sf"/>
</dbReference>
<evidence type="ECO:0000256" key="2">
    <source>
        <dbReference type="ARBA" id="ARBA00010869"/>
    </source>
</evidence>
<organism evidence="6 7">
    <name type="scientific">Pontibacter akesuensis</name>
    <dbReference type="NCBI Taxonomy" id="388950"/>
    <lineage>
        <taxon>Bacteria</taxon>
        <taxon>Pseudomonadati</taxon>
        <taxon>Bacteroidota</taxon>
        <taxon>Cytophagia</taxon>
        <taxon>Cytophagales</taxon>
        <taxon>Hymenobacteraceae</taxon>
        <taxon>Pontibacter</taxon>
    </lineage>
</organism>
<dbReference type="FunFam" id="3.40.50.1100:FF:000007">
    <property type="entry name" value="L-threonine dehydratase catabolic TdcB"/>
    <property type="match status" value="1"/>
</dbReference>
<dbReference type="GO" id="GO:0005524">
    <property type="term" value="F:ATP binding"/>
    <property type="evidence" value="ECO:0007669"/>
    <property type="project" value="TreeGrafter"/>
</dbReference>
<protein>
    <submittedName>
        <fullName evidence="6">Threonine dehydratase</fullName>
    </submittedName>
</protein>
<dbReference type="GO" id="GO:0018114">
    <property type="term" value="F:threonine racemase activity"/>
    <property type="evidence" value="ECO:0007669"/>
    <property type="project" value="TreeGrafter"/>
</dbReference>
<keyword evidence="7" id="KW-1185">Reference proteome</keyword>
<evidence type="ECO:0000313" key="7">
    <source>
        <dbReference type="Proteomes" id="UP000182491"/>
    </source>
</evidence>
<evidence type="ECO:0000256" key="4">
    <source>
        <dbReference type="ARBA" id="ARBA00023239"/>
    </source>
</evidence>
<sequence>MKNQLVEVQERINPHIHRTPVLTSNLLNDIAGCELFFKCENFQRMGAFKMRGAVNAIMQLTDEQKQKGVVTHSSGNFAQALALAAKSLGIAAYVVMPSNAPTVKKNAVKGYGGIVVECHPTIEAREESSNRLVAEKGLTFLHPSNDLNVILGQGTAAMELLEDYPDLNCIYTPVGGGGLVAGTILAAENFSKKIKVIGAEPVLVDDAFRSLVSNRIETHDNKSTIADGLRTNLGDVNFPIIKKGIDHIVLVEEEEIIEAMRLIWERMKIIIEPSSAVAFAGLLKEKGTLKNQKVGVILSGGNVDVQKLPF</sequence>
<dbReference type="Proteomes" id="UP000182491">
    <property type="component" value="Unassembled WGS sequence"/>
</dbReference>
<accession>A0A1I7FGD3</accession>
<dbReference type="PANTHER" id="PTHR43050">
    <property type="entry name" value="SERINE / THREONINE RACEMASE FAMILY MEMBER"/>
    <property type="match status" value="1"/>
</dbReference>
<comment type="cofactor">
    <cofactor evidence="1">
        <name>pyridoxal 5'-phosphate</name>
        <dbReference type="ChEBI" id="CHEBI:597326"/>
    </cofactor>
</comment>
<dbReference type="STRING" id="388950.GCA_001611675_03319"/>